<organism evidence="2 3">
    <name type="scientific">Plastoroseomonas hellenica</name>
    <dbReference type="NCBI Taxonomy" id="2687306"/>
    <lineage>
        <taxon>Bacteria</taxon>
        <taxon>Pseudomonadati</taxon>
        <taxon>Pseudomonadota</taxon>
        <taxon>Alphaproteobacteria</taxon>
        <taxon>Acetobacterales</taxon>
        <taxon>Acetobacteraceae</taxon>
        <taxon>Plastoroseomonas</taxon>
    </lineage>
</organism>
<evidence type="ECO:0000256" key="1">
    <source>
        <dbReference type="SAM" id="SignalP"/>
    </source>
</evidence>
<keyword evidence="3" id="KW-1185">Reference proteome</keyword>
<reference evidence="3" key="1">
    <citation type="journal article" date="2021" name="Syst. Appl. Microbiol.">
        <title>Roseomonas hellenica sp. nov., isolated from roots of wild-growing Alkanna tinctoria.</title>
        <authorList>
            <person name="Rat A."/>
            <person name="Naranjo H.D."/>
            <person name="Lebbe L."/>
            <person name="Cnockaert M."/>
            <person name="Krigas N."/>
            <person name="Grigoriadou K."/>
            <person name="Maloupa E."/>
            <person name="Willems A."/>
        </authorList>
    </citation>
    <scope>NUCLEOTIDE SEQUENCE [LARGE SCALE GENOMIC DNA]</scope>
    <source>
        <strain evidence="3">LMG 31523</strain>
    </source>
</reference>
<dbReference type="EMBL" id="JAAGBB010000035">
    <property type="protein sequence ID" value="MBR0667482.1"/>
    <property type="molecule type" value="Genomic_DNA"/>
</dbReference>
<feature type="chain" id="PRO_5047448098" description="UrcA family protein" evidence="1">
    <location>
        <begin position="24"/>
        <end position="114"/>
    </location>
</feature>
<keyword evidence="1" id="KW-0732">Signal</keyword>
<comment type="caution">
    <text evidence="2">The sequence shown here is derived from an EMBL/GenBank/DDBJ whole genome shotgun (WGS) entry which is preliminary data.</text>
</comment>
<protein>
    <recommendedName>
        <fullName evidence="4">UrcA family protein</fullName>
    </recommendedName>
</protein>
<dbReference type="RefSeq" id="WP_211855260.1">
    <property type="nucleotide sequence ID" value="NZ_JAAGBB010000035.1"/>
</dbReference>
<name>A0ABS5F4J7_9PROT</name>
<evidence type="ECO:0000313" key="3">
    <source>
        <dbReference type="Proteomes" id="UP001196870"/>
    </source>
</evidence>
<dbReference type="Proteomes" id="UP001196870">
    <property type="component" value="Unassembled WGS sequence"/>
</dbReference>
<gene>
    <name evidence="2" type="ORF">GXW71_24210</name>
</gene>
<proteinExistence type="predicted"/>
<sequence>MRHIRHAALLAALTLAAPPLARACDPEEMSRQLTIVCRGAFDPAAAWVGTLRDRATAAERGAIDAALRNAEEACDSGDPTAGARESVRLARLAGRIEARLGEAAPIWPDRLATR</sequence>
<accession>A0ABS5F4J7</accession>
<evidence type="ECO:0000313" key="2">
    <source>
        <dbReference type="EMBL" id="MBR0667482.1"/>
    </source>
</evidence>
<feature type="signal peptide" evidence="1">
    <location>
        <begin position="1"/>
        <end position="23"/>
    </location>
</feature>
<evidence type="ECO:0008006" key="4">
    <source>
        <dbReference type="Google" id="ProtNLM"/>
    </source>
</evidence>